<organism evidence="11 12">
    <name type="scientific">Protomyces lactucae-debilis</name>
    <dbReference type="NCBI Taxonomy" id="2754530"/>
    <lineage>
        <taxon>Eukaryota</taxon>
        <taxon>Fungi</taxon>
        <taxon>Dikarya</taxon>
        <taxon>Ascomycota</taxon>
        <taxon>Taphrinomycotina</taxon>
        <taxon>Taphrinomycetes</taxon>
        <taxon>Taphrinales</taxon>
        <taxon>Protomycetaceae</taxon>
        <taxon>Protomyces</taxon>
    </lineage>
</organism>
<keyword evidence="9" id="KW-0999">Mitochondrion inner membrane</keyword>
<dbReference type="GO" id="GO:0005743">
    <property type="term" value="C:mitochondrial inner membrane"/>
    <property type="evidence" value="ECO:0007669"/>
    <property type="project" value="UniProtKB-UniRule"/>
</dbReference>
<proteinExistence type="inferred from homology"/>
<accession>A0A1Y2FEQ7</accession>
<keyword evidence="6 9" id="KW-1133">Transmembrane helix</keyword>
<evidence type="ECO:0000259" key="10">
    <source>
        <dbReference type="Pfam" id="PF09813"/>
    </source>
</evidence>
<comment type="subcellular location">
    <subcellularLocation>
        <location evidence="2">Mitochondrion membrane</location>
        <topology evidence="2">Single-pass membrane protein</topology>
    </subcellularLocation>
</comment>
<evidence type="ECO:0000313" key="11">
    <source>
        <dbReference type="EMBL" id="ORY81894.1"/>
    </source>
</evidence>
<dbReference type="EMBL" id="MCFI01000010">
    <property type="protein sequence ID" value="ORY81894.1"/>
    <property type="molecule type" value="Genomic_DNA"/>
</dbReference>
<dbReference type="GeneID" id="63787827"/>
<evidence type="ECO:0000313" key="12">
    <source>
        <dbReference type="Proteomes" id="UP000193685"/>
    </source>
</evidence>
<keyword evidence="12" id="KW-1185">Reference proteome</keyword>
<dbReference type="OMA" id="HQPTREK"/>
<evidence type="ECO:0000256" key="9">
    <source>
        <dbReference type="RuleBase" id="RU367056"/>
    </source>
</evidence>
<evidence type="ECO:0000256" key="2">
    <source>
        <dbReference type="ARBA" id="ARBA00004304"/>
    </source>
</evidence>
<evidence type="ECO:0000256" key="4">
    <source>
        <dbReference type="ARBA" id="ARBA00011351"/>
    </source>
</evidence>
<dbReference type="InterPro" id="IPR018628">
    <property type="entry name" value="Coa3_CC"/>
</dbReference>
<dbReference type="Pfam" id="PF09813">
    <property type="entry name" value="Coa3_cc"/>
    <property type="match status" value="1"/>
</dbReference>
<gene>
    <name evidence="11" type="ORF">BCR37DRAFT_392947</name>
</gene>
<dbReference type="PANTHER" id="PTHR15642">
    <property type="entry name" value="CYTOCHROME C OXIDASE ASSEMBLY FACTOR 3, MITOCHONDRIAL"/>
    <property type="match status" value="1"/>
</dbReference>
<evidence type="ECO:0000256" key="3">
    <source>
        <dbReference type="ARBA" id="ARBA00007035"/>
    </source>
</evidence>
<dbReference type="InterPro" id="IPR041752">
    <property type="entry name" value="Coa3"/>
</dbReference>
<name>A0A1Y2FEQ7_PROLT</name>
<evidence type="ECO:0000256" key="6">
    <source>
        <dbReference type="ARBA" id="ARBA00022989"/>
    </source>
</evidence>
<comment type="similarity">
    <text evidence="3 9">Belongs to the COA3 family.</text>
</comment>
<evidence type="ECO:0000256" key="1">
    <source>
        <dbReference type="ARBA" id="ARBA00003064"/>
    </source>
</evidence>
<evidence type="ECO:0000256" key="8">
    <source>
        <dbReference type="ARBA" id="ARBA00023136"/>
    </source>
</evidence>
<protein>
    <recommendedName>
        <fullName evidence="9">Cytochrome c oxidase assembly factor 3</fullName>
    </recommendedName>
</protein>
<dbReference type="PANTHER" id="PTHR15642:SF3">
    <property type="entry name" value="CYTOCHROME C OXIDASE ASSEMBLY FACTOR 3 HOMOLOG, MITOCHONDRIAL"/>
    <property type="match status" value="1"/>
</dbReference>
<evidence type="ECO:0000256" key="7">
    <source>
        <dbReference type="ARBA" id="ARBA00023128"/>
    </source>
</evidence>
<keyword evidence="8 9" id="KW-0472">Membrane</keyword>
<keyword evidence="5 9" id="KW-0812">Transmembrane</keyword>
<dbReference type="GO" id="GO:0033617">
    <property type="term" value="P:mitochondrial respiratory chain complex IV assembly"/>
    <property type="evidence" value="ECO:0007669"/>
    <property type="project" value="UniProtKB-UniRule"/>
</dbReference>
<dbReference type="Proteomes" id="UP000193685">
    <property type="component" value="Unassembled WGS sequence"/>
</dbReference>
<comment type="function">
    <text evidence="1 9">Required for assembly of cytochrome c oxidase (complex IV).</text>
</comment>
<feature type="domain" description="Cytochrome c oxidase assembly factor 3 mitochondrial coiled-coil" evidence="10">
    <location>
        <begin position="19"/>
        <end position="60"/>
    </location>
</feature>
<dbReference type="OrthoDB" id="10018333at2759"/>
<comment type="subunit">
    <text evidence="4 9">Component of 250-400 kDa complexes called cytochrome oxidase assembly intermediates or COA complexes.</text>
</comment>
<dbReference type="AlphaFoldDB" id="A0A1Y2FEQ7"/>
<comment type="caution">
    <text evidence="11">The sequence shown here is derived from an EMBL/GenBank/DDBJ whole genome shotgun (WGS) entry which is preliminary data.</text>
</comment>
<evidence type="ECO:0000256" key="5">
    <source>
        <dbReference type="ARBA" id="ARBA00022692"/>
    </source>
</evidence>
<keyword evidence="7 9" id="KW-0496">Mitochondrion</keyword>
<sequence>MAQGTHSYHNPRGFGVSDALKRARSPYKLGNAAIGLALVGFIASVYTYSITAVKQDDFSDVVLPNAPSQVQRAKEQ</sequence>
<reference evidence="11 12" key="1">
    <citation type="submission" date="2016-07" db="EMBL/GenBank/DDBJ databases">
        <title>Pervasive Adenine N6-methylation of Active Genes in Fungi.</title>
        <authorList>
            <consortium name="DOE Joint Genome Institute"/>
            <person name="Mondo S.J."/>
            <person name="Dannebaum R.O."/>
            <person name="Kuo R.C."/>
            <person name="Labutti K."/>
            <person name="Haridas S."/>
            <person name="Kuo A."/>
            <person name="Salamov A."/>
            <person name="Ahrendt S.R."/>
            <person name="Lipzen A."/>
            <person name="Sullivan W."/>
            <person name="Andreopoulos W.B."/>
            <person name="Clum A."/>
            <person name="Lindquist E."/>
            <person name="Daum C."/>
            <person name="Ramamoorthy G.K."/>
            <person name="Gryganskyi A."/>
            <person name="Culley D."/>
            <person name="Magnuson J.K."/>
            <person name="James T.Y."/>
            <person name="O'Malley M.A."/>
            <person name="Stajich J.E."/>
            <person name="Spatafora J.W."/>
            <person name="Visel A."/>
            <person name="Grigoriev I.V."/>
        </authorList>
    </citation>
    <scope>NUCLEOTIDE SEQUENCE [LARGE SCALE GENOMIC DNA]</scope>
    <source>
        <strain evidence="11 12">12-1054</strain>
    </source>
</reference>
<dbReference type="RefSeq" id="XP_040725028.1">
    <property type="nucleotide sequence ID" value="XM_040871228.1"/>
</dbReference>
<feature type="transmembrane region" description="Helical" evidence="9">
    <location>
        <begin position="29"/>
        <end position="49"/>
    </location>
</feature>